<protein>
    <submittedName>
        <fullName evidence="2">Uncharacterized protein</fullName>
    </submittedName>
</protein>
<evidence type="ECO:0000256" key="1">
    <source>
        <dbReference type="SAM" id="MobiDB-lite"/>
    </source>
</evidence>
<reference evidence="2 3" key="1">
    <citation type="journal article" date="2018" name="Front. Plant Sci.">
        <title>Red Clover (Trifolium pratense) and Zigzag Clover (T. medium) - A Picture of Genomic Similarities and Differences.</title>
        <authorList>
            <person name="Dluhosova J."/>
            <person name="Istvanek J."/>
            <person name="Nedelnik J."/>
            <person name="Repkova J."/>
        </authorList>
    </citation>
    <scope>NUCLEOTIDE SEQUENCE [LARGE SCALE GENOMIC DNA]</scope>
    <source>
        <strain evidence="3">cv. 10/8</strain>
        <tissue evidence="2">Leaf</tissue>
    </source>
</reference>
<evidence type="ECO:0000313" key="2">
    <source>
        <dbReference type="EMBL" id="MCI71799.1"/>
    </source>
</evidence>
<proteinExistence type="predicted"/>
<feature type="non-terminal residue" evidence="2">
    <location>
        <position position="1"/>
    </location>
</feature>
<comment type="caution">
    <text evidence="2">The sequence shown here is derived from an EMBL/GenBank/DDBJ whole genome shotgun (WGS) entry which is preliminary data.</text>
</comment>
<sequence>RKLFQGGLYDPNPPQTRLPKPAPTYSTGGRGGYVPGPYAP</sequence>
<keyword evidence="3" id="KW-1185">Reference proteome</keyword>
<name>A0A392UE33_9FABA</name>
<accession>A0A392UE33</accession>
<dbReference type="AlphaFoldDB" id="A0A392UE33"/>
<dbReference type="EMBL" id="LXQA010804220">
    <property type="protein sequence ID" value="MCI71799.1"/>
    <property type="molecule type" value="Genomic_DNA"/>
</dbReference>
<organism evidence="2 3">
    <name type="scientific">Trifolium medium</name>
    <dbReference type="NCBI Taxonomy" id="97028"/>
    <lineage>
        <taxon>Eukaryota</taxon>
        <taxon>Viridiplantae</taxon>
        <taxon>Streptophyta</taxon>
        <taxon>Embryophyta</taxon>
        <taxon>Tracheophyta</taxon>
        <taxon>Spermatophyta</taxon>
        <taxon>Magnoliopsida</taxon>
        <taxon>eudicotyledons</taxon>
        <taxon>Gunneridae</taxon>
        <taxon>Pentapetalae</taxon>
        <taxon>rosids</taxon>
        <taxon>fabids</taxon>
        <taxon>Fabales</taxon>
        <taxon>Fabaceae</taxon>
        <taxon>Papilionoideae</taxon>
        <taxon>50 kb inversion clade</taxon>
        <taxon>NPAAA clade</taxon>
        <taxon>Hologalegina</taxon>
        <taxon>IRL clade</taxon>
        <taxon>Trifolieae</taxon>
        <taxon>Trifolium</taxon>
    </lineage>
</organism>
<feature type="region of interest" description="Disordered" evidence="1">
    <location>
        <begin position="1"/>
        <end position="40"/>
    </location>
</feature>
<feature type="compositionally biased region" description="Pro residues" evidence="1">
    <location>
        <begin position="11"/>
        <end position="22"/>
    </location>
</feature>
<dbReference type="Proteomes" id="UP000265520">
    <property type="component" value="Unassembled WGS sequence"/>
</dbReference>
<evidence type="ECO:0000313" key="3">
    <source>
        <dbReference type="Proteomes" id="UP000265520"/>
    </source>
</evidence>